<dbReference type="SUPFAM" id="SSF88946">
    <property type="entry name" value="Sigma2 domain of RNA polymerase sigma factors"/>
    <property type="match status" value="1"/>
</dbReference>
<reference evidence="2" key="1">
    <citation type="journal article" date="2015" name="Nature">
        <title>Complex archaea that bridge the gap between prokaryotes and eukaryotes.</title>
        <authorList>
            <person name="Spang A."/>
            <person name="Saw J.H."/>
            <person name="Jorgensen S.L."/>
            <person name="Zaremba-Niedzwiedzka K."/>
            <person name="Martijn J."/>
            <person name="Lind A.E."/>
            <person name="van Eijk R."/>
            <person name="Schleper C."/>
            <person name="Guy L."/>
            <person name="Ettema T.J."/>
        </authorList>
    </citation>
    <scope>NUCLEOTIDE SEQUENCE</scope>
</reference>
<protein>
    <recommendedName>
        <fullName evidence="1">RNA polymerase sigma-70 region 2 domain-containing protein</fullName>
    </recommendedName>
</protein>
<dbReference type="Pfam" id="PF04542">
    <property type="entry name" value="Sigma70_r2"/>
    <property type="match status" value="1"/>
</dbReference>
<evidence type="ECO:0000313" key="2">
    <source>
        <dbReference type="EMBL" id="KKM65694.1"/>
    </source>
</evidence>
<name>A0A0F9J7D3_9ZZZZ</name>
<dbReference type="EMBL" id="LAZR01010680">
    <property type="protein sequence ID" value="KKM65694.1"/>
    <property type="molecule type" value="Genomic_DNA"/>
</dbReference>
<dbReference type="AlphaFoldDB" id="A0A0F9J7D3"/>
<dbReference type="InterPro" id="IPR036388">
    <property type="entry name" value="WH-like_DNA-bd_sf"/>
</dbReference>
<sequence length="200" mass="22021">AVVDWTNKSQRARFAASVAAVQAGDNSAAEELIAAMKPAILQCAKYYGDPRTAMFDELVQAGRVAVWEAAKSYDSSRGASVASHCCNRIRWRIQGEFHKYSRDRVLDNANSLTRIVAKGVPDRRSVSPEEAVVLTERLKAAMRQLDRICNKKTRYVTLRRLRGDKYIDIARDLGVSKAAVHARGQAGLKLLACEPMGATA</sequence>
<dbReference type="Gene3D" id="1.10.10.10">
    <property type="entry name" value="Winged helix-like DNA-binding domain superfamily/Winged helix DNA-binding domain"/>
    <property type="match status" value="1"/>
</dbReference>
<dbReference type="GO" id="GO:0003700">
    <property type="term" value="F:DNA-binding transcription factor activity"/>
    <property type="evidence" value="ECO:0007669"/>
    <property type="project" value="InterPro"/>
</dbReference>
<dbReference type="InterPro" id="IPR013325">
    <property type="entry name" value="RNA_pol_sigma_r2"/>
</dbReference>
<feature type="non-terminal residue" evidence="2">
    <location>
        <position position="1"/>
    </location>
</feature>
<proteinExistence type="predicted"/>
<dbReference type="GO" id="GO:0006352">
    <property type="term" value="P:DNA-templated transcription initiation"/>
    <property type="evidence" value="ECO:0007669"/>
    <property type="project" value="InterPro"/>
</dbReference>
<gene>
    <name evidence="2" type="ORF">LCGC14_1488640</name>
</gene>
<dbReference type="NCBIfam" id="TIGR02937">
    <property type="entry name" value="sigma70-ECF"/>
    <property type="match status" value="1"/>
</dbReference>
<dbReference type="InterPro" id="IPR014284">
    <property type="entry name" value="RNA_pol_sigma-70_dom"/>
</dbReference>
<evidence type="ECO:0000259" key="1">
    <source>
        <dbReference type="Pfam" id="PF04542"/>
    </source>
</evidence>
<dbReference type="InterPro" id="IPR007627">
    <property type="entry name" value="RNA_pol_sigma70_r2"/>
</dbReference>
<organism evidence="2">
    <name type="scientific">marine sediment metagenome</name>
    <dbReference type="NCBI Taxonomy" id="412755"/>
    <lineage>
        <taxon>unclassified sequences</taxon>
        <taxon>metagenomes</taxon>
        <taxon>ecological metagenomes</taxon>
    </lineage>
</organism>
<comment type="caution">
    <text evidence="2">The sequence shown here is derived from an EMBL/GenBank/DDBJ whole genome shotgun (WGS) entry which is preliminary data.</text>
</comment>
<dbReference type="Gene3D" id="1.10.1740.10">
    <property type="match status" value="1"/>
</dbReference>
<feature type="domain" description="RNA polymerase sigma-70 region 2" evidence="1">
    <location>
        <begin position="32"/>
        <end position="92"/>
    </location>
</feature>
<accession>A0A0F9J7D3</accession>